<dbReference type="PROSITE" id="PS00132">
    <property type="entry name" value="CARBOXYPEPT_ZN_1"/>
    <property type="match status" value="1"/>
</dbReference>
<evidence type="ECO:0000256" key="13">
    <source>
        <dbReference type="ARBA" id="ARBA00023049"/>
    </source>
</evidence>
<keyword evidence="13" id="KW-0482">Metalloprotease</keyword>
<dbReference type="Gene3D" id="3.30.70.340">
    <property type="entry name" value="Metallocarboxypeptidase-like"/>
    <property type="match status" value="1"/>
</dbReference>
<dbReference type="OMA" id="WSYDSGI"/>
<dbReference type="GO" id="GO:0008270">
    <property type="term" value="F:zinc ion binding"/>
    <property type="evidence" value="ECO:0007669"/>
    <property type="project" value="InterPro"/>
</dbReference>
<keyword evidence="12" id="KW-0843">Virulence</keyword>
<dbReference type="Gene3D" id="3.40.630.10">
    <property type="entry name" value="Zn peptidases"/>
    <property type="match status" value="1"/>
</dbReference>
<dbReference type="PANTHER" id="PTHR11705:SF143">
    <property type="entry name" value="SLL0236 PROTEIN"/>
    <property type="match status" value="1"/>
</dbReference>
<reference evidence="19" key="5">
    <citation type="submission" date="2015-06" db="UniProtKB">
        <authorList>
            <consortium name="EnsemblFungi"/>
        </authorList>
    </citation>
    <scope>IDENTIFICATION</scope>
    <source>
        <strain evidence="19">ATCC 64411</strain>
    </source>
</reference>
<feature type="active site" description="Proton donor/acceptor" evidence="16">
    <location>
        <position position="497"/>
    </location>
</feature>
<comment type="subcellular location">
    <subcellularLocation>
        <location evidence="3">Secreted</location>
    </subcellularLocation>
</comment>
<evidence type="ECO:0000256" key="15">
    <source>
        <dbReference type="ARBA" id="ARBA00023157"/>
    </source>
</evidence>
<keyword evidence="6 18" id="KW-0121">Carboxypeptidase</keyword>
<reference evidence="20" key="2">
    <citation type="submission" date="2010-05" db="EMBL/GenBank/DDBJ databases">
        <title>The genome sequence of Magnaporthe poae strain ATCC 64411.</title>
        <authorList>
            <person name="Ma L.-J."/>
            <person name="Dead R."/>
            <person name="Young S."/>
            <person name="Zeng Q."/>
            <person name="Koehrsen M."/>
            <person name="Alvarado L."/>
            <person name="Berlin A."/>
            <person name="Chapman S.B."/>
            <person name="Chen Z."/>
            <person name="Freedman E."/>
            <person name="Gellesch M."/>
            <person name="Goldberg J."/>
            <person name="Griggs A."/>
            <person name="Gujja S."/>
            <person name="Heilman E.R."/>
            <person name="Heiman D."/>
            <person name="Hepburn T."/>
            <person name="Howarth C."/>
            <person name="Jen D."/>
            <person name="Larson L."/>
            <person name="Mehta T."/>
            <person name="Neiman D."/>
            <person name="Pearson M."/>
            <person name="Roberts A."/>
            <person name="Saif S."/>
            <person name="Shea T."/>
            <person name="Shenoy N."/>
            <person name="Sisk P."/>
            <person name="Stolte C."/>
            <person name="Sykes S."/>
            <person name="Walk T."/>
            <person name="White J."/>
            <person name="Yandava C."/>
            <person name="Haas B."/>
            <person name="Nusbaum C."/>
            <person name="Birren B."/>
        </authorList>
    </citation>
    <scope>NUCLEOTIDE SEQUENCE [LARGE SCALE GENOMIC DNA]</scope>
    <source>
        <strain evidence="20">ATCC 64411 / 73-15</strain>
    </source>
</reference>
<evidence type="ECO:0000256" key="16">
    <source>
        <dbReference type="PROSITE-ProRule" id="PRU01379"/>
    </source>
</evidence>
<dbReference type="VEuPathDB" id="FungiDB:MAPG_05883"/>
<dbReference type="PANTHER" id="PTHR11705">
    <property type="entry name" value="PROTEASE FAMILY M14 CARBOXYPEPTIDASE A,B"/>
    <property type="match status" value="1"/>
</dbReference>
<dbReference type="CDD" id="cd03860">
    <property type="entry name" value="M14_CP_A-B_like"/>
    <property type="match status" value="1"/>
</dbReference>
<evidence type="ECO:0000256" key="4">
    <source>
        <dbReference type="ARBA" id="ARBA00005988"/>
    </source>
</evidence>
<dbReference type="eggNOG" id="KOG2650">
    <property type="taxonomic scope" value="Eukaryota"/>
</dbReference>
<name>A0A0C4E0K5_MAGP6</name>
<comment type="similarity">
    <text evidence="4 16">Belongs to the peptidase M14 family.</text>
</comment>
<gene>
    <name evidence="18" type="ORF">MAPG_05883</name>
</gene>
<dbReference type="SUPFAM" id="SSF53187">
    <property type="entry name" value="Zn-dependent exopeptidases"/>
    <property type="match status" value="1"/>
</dbReference>
<keyword evidence="20" id="KW-1185">Reference proteome</keyword>
<comment type="function">
    <text evidence="2">Extracellular metalloprotease that contributes to pathogenicity.</text>
</comment>
<dbReference type="PRINTS" id="PR00765">
    <property type="entry name" value="CRBOXYPTASEA"/>
</dbReference>
<keyword evidence="15" id="KW-1015">Disulfide bond</keyword>
<keyword evidence="10" id="KW-0378">Hydrolase</keyword>
<dbReference type="InterPro" id="IPR003146">
    <property type="entry name" value="M14A_act_pep"/>
</dbReference>
<dbReference type="AlphaFoldDB" id="A0A0C4E0K5"/>
<dbReference type="FunFam" id="3.40.630.10:FF:000165">
    <property type="entry name" value="Glucan 1,4-alpha-glucosidase, putative"/>
    <property type="match status" value="1"/>
</dbReference>
<dbReference type="InterPro" id="IPR000834">
    <property type="entry name" value="Peptidase_M14"/>
</dbReference>
<dbReference type="EnsemblFungi" id="MAPG_05883T0">
    <property type="protein sequence ID" value="MAPG_05883T0"/>
    <property type="gene ID" value="MAPG_05883"/>
</dbReference>
<evidence type="ECO:0000313" key="18">
    <source>
        <dbReference type="EMBL" id="KLU86876.1"/>
    </source>
</evidence>
<evidence type="ECO:0000256" key="11">
    <source>
        <dbReference type="ARBA" id="ARBA00022833"/>
    </source>
</evidence>
<evidence type="ECO:0000313" key="20">
    <source>
        <dbReference type="Proteomes" id="UP000011715"/>
    </source>
</evidence>
<keyword evidence="5" id="KW-0964">Secreted</keyword>
<evidence type="ECO:0000256" key="2">
    <source>
        <dbReference type="ARBA" id="ARBA00003091"/>
    </source>
</evidence>
<accession>A0A0C4E0K5</accession>
<dbReference type="Pfam" id="PF02244">
    <property type="entry name" value="Propep_M14"/>
    <property type="match status" value="1"/>
</dbReference>
<dbReference type="PROSITE" id="PS52035">
    <property type="entry name" value="PEPTIDASE_M14"/>
    <property type="match status" value="1"/>
</dbReference>
<evidence type="ECO:0000256" key="14">
    <source>
        <dbReference type="ARBA" id="ARBA00023145"/>
    </source>
</evidence>
<organism evidence="19 20">
    <name type="scientific">Magnaporthiopsis poae (strain ATCC 64411 / 73-15)</name>
    <name type="common">Kentucky bluegrass fungus</name>
    <name type="synonym">Magnaporthe poae</name>
    <dbReference type="NCBI Taxonomy" id="644358"/>
    <lineage>
        <taxon>Eukaryota</taxon>
        <taxon>Fungi</taxon>
        <taxon>Dikarya</taxon>
        <taxon>Ascomycota</taxon>
        <taxon>Pezizomycotina</taxon>
        <taxon>Sordariomycetes</taxon>
        <taxon>Sordariomycetidae</taxon>
        <taxon>Magnaporthales</taxon>
        <taxon>Magnaporthaceae</taxon>
        <taxon>Magnaporthiopsis</taxon>
    </lineage>
</organism>
<dbReference type="GO" id="GO:0006508">
    <property type="term" value="P:proteolysis"/>
    <property type="evidence" value="ECO:0007669"/>
    <property type="project" value="UniProtKB-KW"/>
</dbReference>
<evidence type="ECO:0000256" key="6">
    <source>
        <dbReference type="ARBA" id="ARBA00022645"/>
    </source>
</evidence>
<evidence type="ECO:0000256" key="9">
    <source>
        <dbReference type="ARBA" id="ARBA00022729"/>
    </source>
</evidence>
<evidence type="ECO:0000256" key="7">
    <source>
        <dbReference type="ARBA" id="ARBA00022670"/>
    </source>
</evidence>
<evidence type="ECO:0000313" key="19">
    <source>
        <dbReference type="EnsemblFungi" id="MAPG_05883T0"/>
    </source>
</evidence>
<dbReference type="SMART" id="SM00631">
    <property type="entry name" value="Zn_pept"/>
    <property type="match status" value="1"/>
</dbReference>
<keyword evidence="11" id="KW-0862">Zinc</keyword>
<keyword evidence="7" id="KW-0645">Protease</keyword>
<dbReference type="InterPro" id="IPR036990">
    <property type="entry name" value="M14A-like_propep"/>
</dbReference>
<keyword evidence="8" id="KW-0479">Metal-binding</keyword>
<sequence>MRQAVPAAFSAADWRRQQWGPNLGQVSAENPPVNVGRGQTRKSDACPRFVLFRFVCLVRLPLLCLICQGRTDLAVSPKALEISRPLFSSLTLRSQPSAKHSSRRQPATAKMRLLLSTLALLAATGARGAVVEPRTVSYDGYKVFRVAVGDQVDRVNALVSDLSLATWKGAPRSNAMADIVVAPGQLDQFRARTTGLDMITMHEDLGAAITEESSFGLYAAGSANSTWFQSYHAYAEHQQWLKDVQAAFPKNTALVSAGKSLEGRDLAAIHIFGSAGKGTKPAVVFHGTVHAREWVSTMTVEYLAWTLASGYGSSAEITAFVDKYDFYIFPVVNPDGFSYSQTNDRLWRKNRQSTGGSSCRGHDINRNWDYKWNVRGGASTNPCAEDFKGAAPADAPETRALASWLASIKQAQGLKLFIDFHSYSQLFMTPYGWSCTEQPERGTELVALAKGAVAAIQKVHGTVYEAGPICTTIYQATGSSVDYVNDVVKADYTFTEELRDTGNYGFLLPASQIVPTAEETFAGVRYLLQNMK</sequence>
<evidence type="ECO:0000256" key="8">
    <source>
        <dbReference type="ARBA" id="ARBA00022723"/>
    </source>
</evidence>
<comment type="cofactor">
    <cofactor evidence="1">
        <name>Zn(2+)</name>
        <dbReference type="ChEBI" id="CHEBI:29105"/>
    </cofactor>
</comment>
<dbReference type="GO" id="GO:0005576">
    <property type="term" value="C:extracellular region"/>
    <property type="evidence" value="ECO:0007669"/>
    <property type="project" value="UniProtKB-SubCell"/>
</dbReference>
<reference evidence="18" key="3">
    <citation type="submission" date="2011-03" db="EMBL/GenBank/DDBJ databases">
        <title>Annotation of Magnaporthe poae ATCC 64411.</title>
        <authorList>
            <person name="Ma L.-J."/>
            <person name="Dead R."/>
            <person name="Young S.K."/>
            <person name="Zeng Q."/>
            <person name="Gargeya S."/>
            <person name="Fitzgerald M."/>
            <person name="Haas B."/>
            <person name="Abouelleil A."/>
            <person name="Alvarado L."/>
            <person name="Arachchi H.M."/>
            <person name="Berlin A."/>
            <person name="Brown A."/>
            <person name="Chapman S.B."/>
            <person name="Chen Z."/>
            <person name="Dunbar C."/>
            <person name="Freedman E."/>
            <person name="Gearin G."/>
            <person name="Gellesch M."/>
            <person name="Goldberg J."/>
            <person name="Griggs A."/>
            <person name="Gujja S."/>
            <person name="Heiman D."/>
            <person name="Howarth C."/>
            <person name="Larson L."/>
            <person name="Lui A."/>
            <person name="MacDonald P.J.P."/>
            <person name="Mehta T."/>
            <person name="Montmayeur A."/>
            <person name="Murphy C."/>
            <person name="Neiman D."/>
            <person name="Pearson M."/>
            <person name="Priest M."/>
            <person name="Roberts A."/>
            <person name="Saif S."/>
            <person name="Shea T."/>
            <person name="Shenoy N."/>
            <person name="Sisk P."/>
            <person name="Stolte C."/>
            <person name="Sykes S."/>
            <person name="Yandava C."/>
            <person name="Wortman J."/>
            <person name="Nusbaum C."/>
            <person name="Birren B."/>
        </authorList>
    </citation>
    <scope>NUCLEOTIDE SEQUENCE</scope>
    <source>
        <strain evidence="18">ATCC 64411</strain>
    </source>
</reference>
<evidence type="ECO:0000256" key="3">
    <source>
        <dbReference type="ARBA" id="ARBA00004613"/>
    </source>
</evidence>
<keyword evidence="14" id="KW-0865">Zymogen</keyword>
<dbReference type="MEROPS" id="M14.014"/>
<evidence type="ECO:0000256" key="1">
    <source>
        <dbReference type="ARBA" id="ARBA00001947"/>
    </source>
</evidence>
<dbReference type="Pfam" id="PF00246">
    <property type="entry name" value="Peptidase_M14"/>
    <property type="match status" value="1"/>
</dbReference>
<dbReference type="EMBL" id="GL876970">
    <property type="protein sequence ID" value="KLU86876.1"/>
    <property type="molecule type" value="Genomic_DNA"/>
</dbReference>
<dbReference type="STRING" id="644358.A0A0C4E0K5"/>
<feature type="domain" description="Peptidase M14" evidence="17">
    <location>
        <begin position="230"/>
        <end position="531"/>
    </location>
</feature>
<proteinExistence type="inferred from homology"/>
<evidence type="ECO:0000256" key="10">
    <source>
        <dbReference type="ARBA" id="ARBA00022801"/>
    </source>
</evidence>
<evidence type="ECO:0000256" key="5">
    <source>
        <dbReference type="ARBA" id="ARBA00022525"/>
    </source>
</evidence>
<dbReference type="SUPFAM" id="SSF54897">
    <property type="entry name" value="Protease propeptides/inhibitors"/>
    <property type="match status" value="1"/>
</dbReference>
<reference evidence="19" key="4">
    <citation type="journal article" date="2015" name="G3 (Bethesda)">
        <title>Genome sequences of three phytopathogenic species of the Magnaporthaceae family of fungi.</title>
        <authorList>
            <person name="Okagaki L.H."/>
            <person name="Nunes C.C."/>
            <person name="Sailsbery J."/>
            <person name="Clay B."/>
            <person name="Brown D."/>
            <person name="John T."/>
            <person name="Oh Y."/>
            <person name="Young N."/>
            <person name="Fitzgerald M."/>
            <person name="Haas B.J."/>
            <person name="Zeng Q."/>
            <person name="Young S."/>
            <person name="Adiconis X."/>
            <person name="Fan L."/>
            <person name="Levin J.Z."/>
            <person name="Mitchell T.K."/>
            <person name="Okubara P.A."/>
            <person name="Farman M.L."/>
            <person name="Kohn L.M."/>
            <person name="Birren B."/>
            <person name="Ma L.-J."/>
            <person name="Dean R.A."/>
        </authorList>
    </citation>
    <scope>NUCLEOTIDE SEQUENCE</scope>
    <source>
        <strain evidence="19">ATCC 64411 / 73-15</strain>
    </source>
</reference>
<reference evidence="18" key="1">
    <citation type="submission" date="2010-05" db="EMBL/GenBank/DDBJ databases">
        <title>The Genome Sequence of Magnaporthe poae strain ATCC 64411.</title>
        <authorList>
            <consortium name="The Broad Institute Genome Sequencing Platform"/>
            <consortium name="Broad Institute Genome Sequencing Center for Infectious Disease"/>
            <person name="Ma L.-J."/>
            <person name="Dead R."/>
            <person name="Young S."/>
            <person name="Zeng Q."/>
            <person name="Koehrsen M."/>
            <person name="Alvarado L."/>
            <person name="Berlin A."/>
            <person name="Chapman S.B."/>
            <person name="Chen Z."/>
            <person name="Freedman E."/>
            <person name="Gellesch M."/>
            <person name="Goldberg J."/>
            <person name="Griggs A."/>
            <person name="Gujja S."/>
            <person name="Heilman E.R."/>
            <person name="Heiman D."/>
            <person name="Hepburn T."/>
            <person name="Howarth C."/>
            <person name="Jen D."/>
            <person name="Larson L."/>
            <person name="Mehta T."/>
            <person name="Neiman D."/>
            <person name="Pearson M."/>
            <person name="Roberts A."/>
            <person name="Saif S."/>
            <person name="Shea T."/>
            <person name="Shenoy N."/>
            <person name="Sisk P."/>
            <person name="Stolte C."/>
            <person name="Sykes S."/>
            <person name="Walk T."/>
            <person name="White J."/>
            <person name="Yandava C."/>
            <person name="Haas B."/>
            <person name="Nusbaum C."/>
            <person name="Birren B."/>
        </authorList>
    </citation>
    <scope>NUCLEOTIDE SEQUENCE</scope>
    <source>
        <strain evidence="18">ATCC 64411</strain>
    </source>
</reference>
<evidence type="ECO:0000256" key="12">
    <source>
        <dbReference type="ARBA" id="ARBA00023026"/>
    </source>
</evidence>
<evidence type="ECO:0000259" key="17">
    <source>
        <dbReference type="PROSITE" id="PS52035"/>
    </source>
</evidence>
<keyword evidence="9" id="KW-0732">Signal</keyword>
<dbReference type="Proteomes" id="UP000011715">
    <property type="component" value="Unassembled WGS sequence"/>
</dbReference>
<dbReference type="GO" id="GO:0004181">
    <property type="term" value="F:metallocarboxypeptidase activity"/>
    <property type="evidence" value="ECO:0007669"/>
    <property type="project" value="InterPro"/>
</dbReference>
<dbReference type="InterPro" id="IPR057246">
    <property type="entry name" value="CARBOXYPEPT_ZN_1"/>
</dbReference>
<dbReference type="EMBL" id="ADBL01001403">
    <property type="status" value="NOT_ANNOTATED_CDS"/>
    <property type="molecule type" value="Genomic_DNA"/>
</dbReference>
<dbReference type="OrthoDB" id="3626597at2759"/>
<protein>
    <submittedName>
        <fullName evidence="18">Carboxypeptidase A2</fullName>
    </submittedName>
</protein>